<evidence type="ECO:0000256" key="1">
    <source>
        <dbReference type="SAM" id="MobiDB-lite"/>
    </source>
</evidence>
<feature type="region of interest" description="Disordered" evidence="1">
    <location>
        <begin position="1"/>
        <end position="23"/>
    </location>
</feature>
<organism evidence="2 3">
    <name type="scientific">Puccinia coronata f. sp. avenae</name>
    <dbReference type="NCBI Taxonomy" id="200324"/>
    <lineage>
        <taxon>Eukaryota</taxon>
        <taxon>Fungi</taxon>
        <taxon>Dikarya</taxon>
        <taxon>Basidiomycota</taxon>
        <taxon>Pucciniomycotina</taxon>
        <taxon>Pucciniomycetes</taxon>
        <taxon>Pucciniales</taxon>
        <taxon>Pucciniaceae</taxon>
        <taxon>Puccinia</taxon>
    </lineage>
</organism>
<dbReference type="EMBL" id="PGCI01000145">
    <property type="protein sequence ID" value="PLW37259.1"/>
    <property type="molecule type" value="Genomic_DNA"/>
</dbReference>
<feature type="compositionally biased region" description="Low complexity" evidence="1">
    <location>
        <begin position="50"/>
        <end position="62"/>
    </location>
</feature>
<comment type="caution">
    <text evidence="2">The sequence shown here is derived from an EMBL/GenBank/DDBJ whole genome shotgun (WGS) entry which is preliminary data.</text>
</comment>
<reference evidence="2 3" key="1">
    <citation type="submission" date="2017-11" db="EMBL/GenBank/DDBJ databases">
        <title>De novo assembly and phasing of dikaryotic genomes from two isolates of Puccinia coronata f. sp. avenae, the causal agent of oat crown rust.</title>
        <authorList>
            <person name="Miller M.E."/>
            <person name="Zhang Y."/>
            <person name="Omidvar V."/>
            <person name="Sperschneider J."/>
            <person name="Schwessinger B."/>
            <person name="Raley C."/>
            <person name="Palmer J.M."/>
            <person name="Garnica D."/>
            <person name="Upadhyaya N."/>
            <person name="Rathjen J."/>
            <person name="Taylor J.M."/>
            <person name="Park R.F."/>
            <person name="Dodds P.N."/>
            <person name="Hirsch C.D."/>
            <person name="Kianian S.F."/>
            <person name="Figueroa M."/>
        </authorList>
    </citation>
    <scope>NUCLEOTIDE SEQUENCE [LARGE SCALE GENOMIC DNA]</scope>
    <source>
        <strain evidence="2">12SD80</strain>
    </source>
</reference>
<accession>A0A2N5UHN4</accession>
<protein>
    <submittedName>
        <fullName evidence="2">Uncharacterized protein</fullName>
    </submittedName>
</protein>
<dbReference type="Proteomes" id="UP000235392">
    <property type="component" value="Unassembled WGS sequence"/>
</dbReference>
<feature type="region of interest" description="Disordered" evidence="1">
    <location>
        <begin position="47"/>
        <end position="87"/>
    </location>
</feature>
<evidence type="ECO:0000313" key="2">
    <source>
        <dbReference type="EMBL" id="PLW37259.1"/>
    </source>
</evidence>
<gene>
    <name evidence="2" type="ORF">PCASD_09418</name>
</gene>
<proteinExistence type="predicted"/>
<dbReference type="AlphaFoldDB" id="A0A2N5UHN4"/>
<name>A0A2N5UHN4_9BASI</name>
<sequence length="326" mass="36090">MAEPNYPFGKIPPLPFPNANKGSQETWLGPSQTLNSNQGSFRLFFEPTQPTTKTGTIPSSTTNNTADGNGHGVVGNNPPNTPLVSRRPVPPEVICETPKAIHIDYVVFNWAVATPAPSRSQSTLAAKDWDKLTPTSDIVWKTPIIKWSWCQFQAEVINTLTKDWYHIGNHIITLDKANLLKWKCILVQHCVYGVNSDCTVTSNTKFHPFLEVIRMSPTSKIVIKLVMEDPVVQAKKIEAPKADLDANARVKKIQEITAHIIGKYGCNAESLHIRDPEDCNQSIQIDGTCLTIWSCALMHGANGVDLNRPSQGKEFVSEPKRAWTVA</sequence>
<evidence type="ECO:0000313" key="3">
    <source>
        <dbReference type="Proteomes" id="UP000235392"/>
    </source>
</evidence>